<sequence length="115" mass="13169">MKNNYDYSAVVFGLSGLVEINSFMKKRKCQELKSQGKLETIFQNLKQRGKKNLLSTLRTVFTRYSKGEGQRFIFDAAFDRQTYRSASGLIVWNEEGEILASQAVHHSNVENPFIA</sequence>
<comment type="caution">
    <text evidence="1">The sequence shown here is derived from an EMBL/GenBank/DDBJ whole genome shotgun (WGS) entry which is preliminary data.</text>
</comment>
<reference evidence="1 2" key="1">
    <citation type="journal article" date="2019" name="Genome Biol. Evol.">
        <title>Insights into the evolution of the New World diploid cottons (Gossypium, subgenus Houzingenia) based on genome sequencing.</title>
        <authorList>
            <person name="Grover C.E."/>
            <person name="Arick M.A. 2nd"/>
            <person name="Thrash A."/>
            <person name="Conover J.L."/>
            <person name="Sanders W.S."/>
            <person name="Peterson D.G."/>
            <person name="Frelichowski J.E."/>
            <person name="Scheffler J.A."/>
            <person name="Scheffler B.E."/>
            <person name="Wendel J.F."/>
        </authorList>
    </citation>
    <scope>NUCLEOTIDE SEQUENCE [LARGE SCALE GENOMIC DNA]</scope>
    <source>
        <strain evidence="1">27</strain>
        <tissue evidence="1">Leaf</tissue>
    </source>
</reference>
<dbReference type="EMBL" id="JABFAC010239052">
    <property type="protein sequence ID" value="MBA0634704.1"/>
    <property type="molecule type" value="Genomic_DNA"/>
</dbReference>
<protein>
    <submittedName>
        <fullName evidence="1">Uncharacterized protein</fullName>
    </submittedName>
</protein>
<accession>A0A7J8T8I8</accession>
<keyword evidence="2" id="KW-1185">Reference proteome</keyword>
<dbReference type="Proteomes" id="UP000593561">
    <property type="component" value="Unassembled WGS sequence"/>
</dbReference>
<evidence type="ECO:0000313" key="1">
    <source>
        <dbReference type="EMBL" id="MBA0634704.1"/>
    </source>
</evidence>
<gene>
    <name evidence="1" type="ORF">Godav_028882</name>
</gene>
<dbReference type="AlphaFoldDB" id="A0A7J8T8I8"/>
<organism evidence="1 2">
    <name type="scientific">Gossypium davidsonii</name>
    <name type="common">Davidson's cotton</name>
    <name type="synonym">Gossypium klotzschianum subsp. davidsonii</name>
    <dbReference type="NCBI Taxonomy" id="34287"/>
    <lineage>
        <taxon>Eukaryota</taxon>
        <taxon>Viridiplantae</taxon>
        <taxon>Streptophyta</taxon>
        <taxon>Embryophyta</taxon>
        <taxon>Tracheophyta</taxon>
        <taxon>Spermatophyta</taxon>
        <taxon>Magnoliopsida</taxon>
        <taxon>eudicotyledons</taxon>
        <taxon>Gunneridae</taxon>
        <taxon>Pentapetalae</taxon>
        <taxon>rosids</taxon>
        <taxon>malvids</taxon>
        <taxon>Malvales</taxon>
        <taxon>Malvaceae</taxon>
        <taxon>Malvoideae</taxon>
        <taxon>Gossypium</taxon>
    </lineage>
</organism>
<name>A0A7J8T8I8_GOSDV</name>
<evidence type="ECO:0000313" key="2">
    <source>
        <dbReference type="Proteomes" id="UP000593561"/>
    </source>
</evidence>
<proteinExistence type="predicted"/>